<evidence type="ECO:0000313" key="1">
    <source>
        <dbReference type="EMBL" id="EOA87673.1"/>
    </source>
</evidence>
<organism evidence="1 2">
    <name type="scientific">Exserohilum turcicum (strain 28A)</name>
    <name type="common">Northern leaf blight fungus</name>
    <name type="synonym">Setosphaeria turcica</name>
    <dbReference type="NCBI Taxonomy" id="671987"/>
    <lineage>
        <taxon>Eukaryota</taxon>
        <taxon>Fungi</taxon>
        <taxon>Dikarya</taxon>
        <taxon>Ascomycota</taxon>
        <taxon>Pezizomycotina</taxon>
        <taxon>Dothideomycetes</taxon>
        <taxon>Pleosporomycetidae</taxon>
        <taxon>Pleosporales</taxon>
        <taxon>Pleosporineae</taxon>
        <taxon>Pleosporaceae</taxon>
        <taxon>Exserohilum</taxon>
    </lineage>
</organism>
<dbReference type="OrthoDB" id="3787285at2759"/>
<dbReference type="HOGENOM" id="CLU_095015_0_0_1"/>
<dbReference type="GeneID" id="19403195"/>
<dbReference type="Proteomes" id="UP000016935">
    <property type="component" value="Unassembled WGS sequence"/>
</dbReference>
<gene>
    <name evidence="1" type="ORF">SETTUDRAFT_27975</name>
</gene>
<name>R0K3M1_EXST2</name>
<dbReference type="AlphaFoldDB" id="R0K3M1"/>
<accession>R0K3M1</accession>
<dbReference type="RefSeq" id="XP_008024521.1">
    <property type="nucleotide sequence ID" value="XM_008026330.1"/>
</dbReference>
<dbReference type="eggNOG" id="ENOG502RH4F">
    <property type="taxonomic scope" value="Eukaryota"/>
</dbReference>
<proteinExistence type="predicted"/>
<reference evidence="1 2" key="1">
    <citation type="journal article" date="2012" name="PLoS Pathog.">
        <title>Diverse lifestyles and strategies of plant pathogenesis encoded in the genomes of eighteen Dothideomycetes fungi.</title>
        <authorList>
            <person name="Ohm R.A."/>
            <person name="Feau N."/>
            <person name="Henrissat B."/>
            <person name="Schoch C.L."/>
            <person name="Horwitz B.A."/>
            <person name="Barry K.W."/>
            <person name="Condon B.J."/>
            <person name="Copeland A.C."/>
            <person name="Dhillon B."/>
            <person name="Glaser F."/>
            <person name="Hesse C.N."/>
            <person name="Kosti I."/>
            <person name="LaButti K."/>
            <person name="Lindquist E.A."/>
            <person name="Lucas S."/>
            <person name="Salamov A.A."/>
            <person name="Bradshaw R.E."/>
            <person name="Ciuffetti L."/>
            <person name="Hamelin R.C."/>
            <person name="Kema G.H.J."/>
            <person name="Lawrence C."/>
            <person name="Scott J.A."/>
            <person name="Spatafora J.W."/>
            <person name="Turgeon B.G."/>
            <person name="de Wit P.J.G.M."/>
            <person name="Zhong S."/>
            <person name="Goodwin S.B."/>
            <person name="Grigoriev I.V."/>
        </authorList>
    </citation>
    <scope>NUCLEOTIDE SEQUENCE [LARGE SCALE GENOMIC DNA]</scope>
    <source>
        <strain evidence="2">28A</strain>
    </source>
</reference>
<evidence type="ECO:0000313" key="2">
    <source>
        <dbReference type="Proteomes" id="UP000016935"/>
    </source>
</evidence>
<protein>
    <submittedName>
        <fullName evidence="1">Uncharacterized protein</fullName>
    </submittedName>
</protein>
<dbReference type="EMBL" id="KB908570">
    <property type="protein sequence ID" value="EOA87673.1"/>
    <property type="molecule type" value="Genomic_DNA"/>
</dbReference>
<reference evidence="1 2" key="2">
    <citation type="journal article" date="2013" name="PLoS Genet.">
        <title>Comparative genome structure, secondary metabolite, and effector coding capacity across Cochliobolus pathogens.</title>
        <authorList>
            <person name="Condon B.J."/>
            <person name="Leng Y."/>
            <person name="Wu D."/>
            <person name="Bushley K.E."/>
            <person name="Ohm R.A."/>
            <person name="Otillar R."/>
            <person name="Martin J."/>
            <person name="Schackwitz W."/>
            <person name="Grimwood J."/>
            <person name="MohdZainudin N."/>
            <person name="Xue C."/>
            <person name="Wang R."/>
            <person name="Manning V.A."/>
            <person name="Dhillon B."/>
            <person name="Tu Z.J."/>
            <person name="Steffenson B.J."/>
            <person name="Salamov A."/>
            <person name="Sun H."/>
            <person name="Lowry S."/>
            <person name="LaButti K."/>
            <person name="Han J."/>
            <person name="Copeland A."/>
            <person name="Lindquist E."/>
            <person name="Barry K."/>
            <person name="Schmutz J."/>
            <person name="Baker S.E."/>
            <person name="Ciuffetti L.M."/>
            <person name="Grigoriev I.V."/>
            <person name="Zhong S."/>
            <person name="Turgeon B.G."/>
        </authorList>
    </citation>
    <scope>NUCLEOTIDE SEQUENCE [LARGE SCALE GENOMIC DNA]</scope>
    <source>
        <strain evidence="2">28A</strain>
    </source>
</reference>
<sequence length="274" mass="31894">MESIKVHLGHKQIWVDARTFRAWFPRIRAEFWIQGDVLVQRLDDHFSGRFGIKKYWIEKTLEHLFGILGPQAQHGDGGTRQRLCDRLTDQLEVECINNPWESRGLQQTRHTFIVLVCVALDFESTLLAEALLRFWATAAKRIRQCEKFEYVPDWKTAAAKLQRVEDAALNPCRPALVPYVEWPRGRPLRNLAVPCPGHRARSAPVVRHRRNAEIRLVAPPYRSSAWPLPMISPAGYPRDEYFDELNSIQHQQREINDKLDNVDGKLNYLIHCPF</sequence>
<keyword evidence="2" id="KW-1185">Reference proteome</keyword>